<evidence type="ECO:0000313" key="1">
    <source>
        <dbReference type="EMBL" id="MFD1142162.1"/>
    </source>
</evidence>
<comment type="caution">
    <text evidence="1">The sequence shown here is derived from an EMBL/GenBank/DDBJ whole genome shotgun (WGS) entry which is preliminary data.</text>
</comment>
<keyword evidence="2" id="KW-1185">Reference proteome</keyword>
<dbReference type="EMBL" id="JBHTLP010000008">
    <property type="protein sequence ID" value="MFD1142162.1"/>
    <property type="molecule type" value="Genomic_DNA"/>
</dbReference>
<protein>
    <submittedName>
        <fullName evidence="1">Uncharacterized protein</fullName>
    </submittedName>
</protein>
<evidence type="ECO:0000313" key="2">
    <source>
        <dbReference type="Proteomes" id="UP001597116"/>
    </source>
</evidence>
<dbReference type="Proteomes" id="UP001597116">
    <property type="component" value="Unassembled WGS sequence"/>
</dbReference>
<name>A0ABW3Q9Q1_9BACT</name>
<reference evidence="2" key="1">
    <citation type="journal article" date="2019" name="Int. J. Syst. Evol. Microbiol.">
        <title>The Global Catalogue of Microorganisms (GCM) 10K type strain sequencing project: providing services to taxonomists for standard genome sequencing and annotation.</title>
        <authorList>
            <consortium name="The Broad Institute Genomics Platform"/>
            <consortium name="The Broad Institute Genome Sequencing Center for Infectious Disease"/>
            <person name="Wu L."/>
            <person name="Ma J."/>
        </authorList>
    </citation>
    <scope>NUCLEOTIDE SEQUENCE [LARGE SCALE GENOMIC DNA]</scope>
    <source>
        <strain evidence="2">CCUG 55608</strain>
    </source>
</reference>
<dbReference type="RefSeq" id="WP_265992661.1">
    <property type="nucleotide sequence ID" value="NZ_CP110973.1"/>
</dbReference>
<gene>
    <name evidence="1" type="ORF">ACFQ4C_13635</name>
</gene>
<proteinExistence type="predicted"/>
<accession>A0ABW3Q9Q1</accession>
<sequence>MKNEKIEQGKNGLRNYGFSSVQKNKEIDRCDYRLGIYTEVTIGMFYKKKCLYCENEFEARRVDASFCCQSCQKAHLRLRKKATIKTI</sequence>
<organism evidence="1 2">
    <name type="scientific">Larkinella insperata</name>
    <dbReference type="NCBI Taxonomy" id="332158"/>
    <lineage>
        <taxon>Bacteria</taxon>
        <taxon>Pseudomonadati</taxon>
        <taxon>Bacteroidota</taxon>
        <taxon>Cytophagia</taxon>
        <taxon>Cytophagales</taxon>
        <taxon>Spirosomataceae</taxon>
        <taxon>Larkinella</taxon>
    </lineage>
</organism>